<comment type="caution">
    <text evidence="7">The sequence shown here is derived from an EMBL/GenBank/DDBJ whole genome shotgun (WGS) entry which is preliminary data.</text>
</comment>
<feature type="domain" description="FAD dependent oxidoreductase" evidence="6">
    <location>
        <begin position="5"/>
        <end position="392"/>
    </location>
</feature>
<evidence type="ECO:0000256" key="4">
    <source>
        <dbReference type="ARBA" id="ARBA00023002"/>
    </source>
</evidence>
<keyword evidence="8" id="KW-1185">Reference proteome</keyword>
<keyword evidence="2" id="KW-0285">Flavoprotein</keyword>
<sequence>MRQCDFLVIGAGIIGLSTAYELQKKYPDSKVIVLEKEASPALHQTGRNSGVIHAGVYYTPGSLKAKFCKRGNRAIKAFCREHDIPFEECGKLLVATNDAELERMQGLIKRANENGIEIDVLDKLALSKREPNISGEGAIFVPSTGIVNYRQICQRLAEIIQQQGGDVLYEEDVSYLNETESGVTAITHENTFHAHQLIACGGVMSDRLVKLLGQEPDFRIIPFRGDYYQLPSEHNQIIKHLIYPIPDPNLPFLGIHLTRMIDGSVTVGPNAVVSFSRQGYEKTDFNAKDSLDMLGYPGFRKLVWHHRSSAAHELKNTFWKRGYLKHVQKYCPSLTIKDLGNYPSGIRAQAVSKDGKLIDDFHFHTTKRCLMVCNAPSPAATSCFPIAEYIVDKISI</sequence>
<evidence type="ECO:0000313" key="8">
    <source>
        <dbReference type="Proteomes" id="UP000290287"/>
    </source>
</evidence>
<dbReference type="EMBL" id="PEIB01000028">
    <property type="protein sequence ID" value="RXJ72000.1"/>
    <property type="molecule type" value="Genomic_DNA"/>
</dbReference>
<dbReference type="GO" id="GO:0005737">
    <property type="term" value="C:cytoplasm"/>
    <property type="evidence" value="ECO:0007669"/>
    <property type="project" value="TreeGrafter"/>
</dbReference>
<dbReference type="InterPro" id="IPR006076">
    <property type="entry name" value="FAD-dep_OxRdtase"/>
</dbReference>
<reference evidence="7 8" key="1">
    <citation type="submission" date="2017-10" db="EMBL/GenBank/DDBJ databases">
        <title>Nyctiphanis sp. nov., isolated from the stomach of the euphausiid Nyctiphanes simplex (Hansen, 1911) in the Gulf of California.</title>
        <authorList>
            <person name="Gomez-Gil B."/>
            <person name="Aguilar-Mendez M."/>
            <person name="Lopez-Cortes A."/>
            <person name="Gomez-Gutierrez J."/>
            <person name="Roque A."/>
            <person name="Lang E."/>
            <person name="Gonzalez-Castillo A."/>
        </authorList>
    </citation>
    <scope>NUCLEOTIDE SEQUENCE [LARGE SCALE GENOMIC DNA]</scope>
    <source>
        <strain evidence="7 8">CAIM 600</strain>
    </source>
</reference>
<evidence type="ECO:0000256" key="1">
    <source>
        <dbReference type="ARBA" id="ARBA00001974"/>
    </source>
</evidence>
<gene>
    <name evidence="7" type="ORF">CS022_18555</name>
</gene>
<dbReference type="PANTHER" id="PTHR43104:SF2">
    <property type="entry name" value="L-2-HYDROXYGLUTARATE DEHYDROGENASE, MITOCHONDRIAL"/>
    <property type="match status" value="1"/>
</dbReference>
<keyword evidence="3" id="KW-0274">FAD</keyword>
<evidence type="ECO:0000313" key="7">
    <source>
        <dbReference type="EMBL" id="RXJ72000.1"/>
    </source>
</evidence>
<dbReference type="Proteomes" id="UP000290287">
    <property type="component" value="Unassembled WGS sequence"/>
</dbReference>
<proteinExistence type="inferred from homology"/>
<evidence type="ECO:0000256" key="2">
    <source>
        <dbReference type="ARBA" id="ARBA00022630"/>
    </source>
</evidence>
<dbReference type="Gene3D" id="3.50.50.60">
    <property type="entry name" value="FAD/NAD(P)-binding domain"/>
    <property type="match status" value="1"/>
</dbReference>
<comment type="cofactor">
    <cofactor evidence="1">
        <name>FAD</name>
        <dbReference type="ChEBI" id="CHEBI:57692"/>
    </cofactor>
</comment>
<organism evidence="7 8">
    <name type="scientific">Veronia nyctiphanis</name>
    <dbReference type="NCBI Taxonomy" id="1278244"/>
    <lineage>
        <taxon>Bacteria</taxon>
        <taxon>Pseudomonadati</taxon>
        <taxon>Pseudomonadota</taxon>
        <taxon>Gammaproteobacteria</taxon>
        <taxon>Vibrionales</taxon>
        <taxon>Vibrionaceae</taxon>
        <taxon>Veronia</taxon>
    </lineage>
</organism>
<evidence type="ECO:0000259" key="6">
    <source>
        <dbReference type="Pfam" id="PF01266"/>
    </source>
</evidence>
<dbReference type="RefSeq" id="WP_129123491.1">
    <property type="nucleotide sequence ID" value="NZ_PEIB01000028.1"/>
</dbReference>
<dbReference type="NCBIfam" id="NF008726">
    <property type="entry name" value="PRK11728.1"/>
    <property type="match status" value="1"/>
</dbReference>
<dbReference type="Gene3D" id="3.30.9.10">
    <property type="entry name" value="D-Amino Acid Oxidase, subunit A, domain 2"/>
    <property type="match status" value="1"/>
</dbReference>
<dbReference type="SUPFAM" id="SSF51905">
    <property type="entry name" value="FAD/NAD(P)-binding domain"/>
    <property type="match status" value="1"/>
</dbReference>
<name>A0A4Q0YME5_9GAMM</name>
<dbReference type="Pfam" id="PF01266">
    <property type="entry name" value="DAO"/>
    <property type="match status" value="1"/>
</dbReference>
<comment type="similarity">
    <text evidence="5">Belongs to the L2HGDH family.</text>
</comment>
<evidence type="ECO:0000256" key="5">
    <source>
        <dbReference type="ARBA" id="ARBA00037941"/>
    </source>
</evidence>
<keyword evidence="4" id="KW-0560">Oxidoreductase</keyword>
<dbReference type="GO" id="GO:0047545">
    <property type="term" value="F:(S)-2-hydroxyglutarate dehydrogenase activity"/>
    <property type="evidence" value="ECO:0007669"/>
    <property type="project" value="TreeGrafter"/>
</dbReference>
<dbReference type="AlphaFoldDB" id="A0A4Q0YME5"/>
<accession>A0A4Q0YME5</accession>
<dbReference type="OrthoDB" id="9801699at2"/>
<evidence type="ECO:0000256" key="3">
    <source>
        <dbReference type="ARBA" id="ARBA00022827"/>
    </source>
</evidence>
<dbReference type="PANTHER" id="PTHR43104">
    <property type="entry name" value="L-2-HYDROXYGLUTARATE DEHYDROGENASE, MITOCHONDRIAL"/>
    <property type="match status" value="1"/>
</dbReference>
<protein>
    <submittedName>
        <fullName evidence="7">L-2-hydroxyglutarate oxidase</fullName>
    </submittedName>
</protein>
<dbReference type="InterPro" id="IPR036188">
    <property type="entry name" value="FAD/NAD-bd_sf"/>
</dbReference>